<reference evidence="4" key="1">
    <citation type="submission" date="2016-10" db="EMBL/GenBank/DDBJ databases">
        <authorList>
            <person name="Varghese N."/>
            <person name="Submissions S."/>
        </authorList>
    </citation>
    <scope>NUCLEOTIDE SEQUENCE [LARGE SCALE GENOMIC DNA]</scope>
    <source>
        <strain evidence="4">DSM 19886</strain>
    </source>
</reference>
<dbReference type="SUPFAM" id="SSF55961">
    <property type="entry name" value="Bet v1-like"/>
    <property type="match status" value="1"/>
</dbReference>
<protein>
    <submittedName>
        <fullName evidence="3">Activator of Hsp90 ATPase homolog 1-like protein</fullName>
    </submittedName>
</protein>
<evidence type="ECO:0000313" key="4">
    <source>
        <dbReference type="Proteomes" id="UP000199440"/>
    </source>
</evidence>
<dbReference type="STRING" id="192904.SAMN04488514_11869"/>
<dbReference type="Pfam" id="PF08327">
    <property type="entry name" value="AHSA1"/>
    <property type="match status" value="1"/>
</dbReference>
<accession>A0A1G9XMK1</accession>
<name>A0A1G9XMK1_9FLAO</name>
<organism evidence="3 4">
    <name type="scientific">Kriegella aquimaris</name>
    <dbReference type="NCBI Taxonomy" id="192904"/>
    <lineage>
        <taxon>Bacteria</taxon>
        <taxon>Pseudomonadati</taxon>
        <taxon>Bacteroidota</taxon>
        <taxon>Flavobacteriia</taxon>
        <taxon>Flavobacteriales</taxon>
        <taxon>Flavobacteriaceae</taxon>
        <taxon>Kriegella</taxon>
    </lineage>
</organism>
<dbReference type="CDD" id="cd07814">
    <property type="entry name" value="SRPBCC_CalC_Aha1-like"/>
    <property type="match status" value="1"/>
</dbReference>
<evidence type="ECO:0000259" key="2">
    <source>
        <dbReference type="Pfam" id="PF08327"/>
    </source>
</evidence>
<comment type="similarity">
    <text evidence="1">Belongs to the AHA1 family.</text>
</comment>
<dbReference type="InterPro" id="IPR013538">
    <property type="entry name" value="ASHA1/2-like_C"/>
</dbReference>
<dbReference type="Gene3D" id="3.30.530.20">
    <property type="match status" value="1"/>
</dbReference>
<dbReference type="AlphaFoldDB" id="A0A1G9XMK1"/>
<feature type="domain" description="Activator of Hsp90 ATPase homologue 1/2-like C-terminal" evidence="2">
    <location>
        <begin position="12"/>
        <end position="131"/>
    </location>
</feature>
<keyword evidence="4" id="KW-1185">Reference proteome</keyword>
<dbReference type="EMBL" id="FNGV01000018">
    <property type="protein sequence ID" value="SDM97731.1"/>
    <property type="molecule type" value="Genomic_DNA"/>
</dbReference>
<sequence length="142" mass="16903">MTYAIYHNLEINAPISKIFQAITEPKHLENWWPFKCEGVPVENEVYNFFFTPEYDWYGKVIIVEKDKAFYIKMTKSDKDWDPTSFGFDLEQKTANVQIKFWHIGWPSCNDHFKRSSFCWAMLLSGLKLYVEKGKIVPFAERD</sequence>
<evidence type="ECO:0000256" key="1">
    <source>
        <dbReference type="ARBA" id="ARBA00006817"/>
    </source>
</evidence>
<dbReference type="Proteomes" id="UP000199440">
    <property type="component" value="Unassembled WGS sequence"/>
</dbReference>
<proteinExistence type="inferred from homology"/>
<dbReference type="OrthoDB" id="287565at2"/>
<gene>
    <name evidence="3" type="ORF">SAMN04488514_11869</name>
</gene>
<dbReference type="InterPro" id="IPR023393">
    <property type="entry name" value="START-like_dom_sf"/>
</dbReference>
<dbReference type="RefSeq" id="WP_089895232.1">
    <property type="nucleotide sequence ID" value="NZ_FNGV01000018.1"/>
</dbReference>
<evidence type="ECO:0000313" key="3">
    <source>
        <dbReference type="EMBL" id="SDM97731.1"/>
    </source>
</evidence>